<sequence>MIGGPHASAARPPTDEFQSEGCFTRQSGGGGQVILATTPVVIGGGTAQLGRPPVVICRDGQRAEFGVDNLRGAPELFAAIASRGGKAPSDGDRKGR</sequence>
<protein>
    <submittedName>
        <fullName evidence="1">Uncharacterized protein</fullName>
    </submittedName>
</protein>
<comment type="caution">
    <text evidence="1">The sequence shown here is derived from an EMBL/GenBank/DDBJ whole genome shotgun (WGS) entry which is preliminary data.</text>
</comment>
<proteinExistence type="predicted"/>
<gene>
    <name evidence="1" type="ORF">Cci01nite_16280</name>
</gene>
<dbReference type="EMBL" id="BONH01000005">
    <property type="protein sequence ID" value="GIF96534.1"/>
    <property type="molecule type" value="Genomic_DNA"/>
</dbReference>
<dbReference type="Proteomes" id="UP000659904">
    <property type="component" value="Unassembled WGS sequence"/>
</dbReference>
<organism evidence="1 2">
    <name type="scientific">Catellatospora citrea</name>
    <dbReference type="NCBI Taxonomy" id="53366"/>
    <lineage>
        <taxon>Bacteria</taxon>
        <taxon>Bacillati</taxon>
        <taxon>Actinomycetota</taxon>
        <taxon>Actinomycetes</taxon>
        <taxon>Micromonosporales</taxon>
        <taxon>Micromonosporaceae</taxon>
        <taxon>Catellatospora</taxon>
    </lineage>
</organism>
<name>A0A8J3KJZ3_9ACTN</name>
<evidence type="ECO:0000313" key="1">
    <source>
        <dbReference type="EMBL" id="GIF96534.1"/>
    </source>
</evidence>
<evidence type="ECO:0000313" key="2">
    <source>
        <dbReference type="Proteomes" id="UP000659904"/>
    </source>
</evidence>
<accession>A0A8J3KJZ3</accession>
<dbReference type="AlphaFoldDB" id="A0A8J3KJZ3"/>
<keyword evidence="2" id="KW-1185">Reference proteome</keyword>
<reference evidence="1 2" key="1">
    <citation type="submission" date="2021-01" db="EMBL/GenBank/DDBJ databases">
        <title>Whole genome shotgun sequence of Catellatospora citrea NBRC 14495.</title>
        <authorList>
            <person name="Komaki H."/>
            <person name="Tamura T."/>
        </authorList>
    </citation>
    <scope>NUCLEOTIDE SEQUENCE [LARGE SCALE GENOMIC DNA]</scope>
    <source>
        <strain evidence="1 2">NBRC 14495</strain>
    </source>
</reference>